<dbReference type="PROSITE" id="PS00122">
    <property type="entry name" value="CARBOXYLESTERASE_B_1"/>
    <property type="match status" value="1"/>
</dbReference>
<dbReference type="Gene3D" id="3.40.50.1820">
    <property type="entry name" value="alpha/beta hydrolase"/>
    <property type="match status" value="1"/>
</dbReference>
<proteinExistence type="inferred from homology"/>
<comment type="caution">
    <text evidence="8">The sequence shown here is derived from an EMBL/GenBank/DDBJ whole genome shotgun (WGS) entry which is preliminary data.</text>
</comment>
<dbReference type="SUPFAM" id="SSF53474">
    <property type="entry name" value="alpha/beta-Hydrolases"/>
    <property type="match status" value="1"/>
</dbReference>
<evidence type="ECO:0000256" key="1">
    <source>
        <dbReference type="ARBA" id="ARBA00005964"/>
    </source>
</evidence>
<evidence type="ECO:0000313" key="8">
    <source>
        <dbReference type="EMBL" id="KAK7075268.1"/>
    </source>
</evidence>
<dbReference type="InterPro" id="IPR029058">
    <property type="entry name" value="AB_hydrolase_fold"/>
</dbReference>
<dbReference type="InterPro" id="IPR019826">
    <property type="entry name" value="Carboxylesterase_B_AS"/>
</dbReference>
<comment type="similarity">
    <text evidence="1 5">Belongs to the type-B carboxylesterase/lipase family.</text>
</comment>
<accession>A0AAN8X782</accession>
<gene>
    <name evidence="8" type="primary">CES5A_9</name>
    <name evidence="8" type="ORF">SK128_014548</name>
</gene>
<evidence type="ECO:0000256" key="4">
    <source>
        <dbReference type="ARBA" id="ARBA00023180"/>
    </source>
</evidence>
<evidence type="ECO:0000256" key="5">
    <source>
        <dbReference type="RuleBase" id="RU361235"/>
    </source>
</evidence>
<protein>
    <recommendedName>
        <fullName evidence="5">Carboxylic ester hydrolase</fullName>
        <ecNumber evidence="5">3.1.1.-</ecNumber>
    </recommendedName>
</protein>
<dbReference type="AlphaFoldDB" id="A0AAN8X782"/>
<evidence type="ECO:0000256" key="3">
    <source>
        <dbReference type="ARBA" id="ARBA00022801"/>
    </source>
</evidence>
<evidence type="ECO:0000256" key="6">
    <source>
        <dbReference type="SAM" id="MobiDB-lite"/>
    </source>
</evidence>
<dbReference type="PANTHER" id="PTHR43142:SF1">
    <property type="entry name" value="CARBOXYLIC ESTER HYDROLASE"/>
    <property type="match status" value="1"/>
</dbReference>
<feature type="region of interest" description="Disordered" evidence="6">
    <location>
        <begin position="456"/>
        <end position="478"/>
    </location>
</feature>
<reference evidence="8 9" key="1">
    <citation type="submission" date="2023-11" db="EMBL/GenBank/DDBJ databases">
        <title>Halocaridina rubra genome assembly.</title>
        <authorList>
            <person name="Smith C."/>
        </authorList>
    </citation>
    <scope>NUCLEOTIDE SEQUENCE [LARGE SCALE GENOMIC DNA]</scope>
    <source>
        <strain evidence="8">EP-1</strain>
        <tissue evidence="8">Whole</tissue>
    </source>
</reference>
<dbReference type="GO" id="GO:0052689">
    <property type="term" value="F:carboxylic ester hydrolase activity"/>
    <property type="evidence" value="ECO:0007669"/>
    <property type="project" value="UniProtKB-KW"/>
</dbReference>
<organism evidence="8 9">
    <name type="scientific">Halocaridina rubra</name>
    <name type="common">Hawaiian red shrimp</name>
    <dbReference type="NCBI Taxonomy" id="373956"/>
    <lineage>
        <taxon>Eukaryota</taxon>
        <taxon>Metazoa</taxon>
        <taxon>Ecdysozoa</taxon>
        <taxon>Arthropoda</taxon>
        <taxon>Crustacea</taxon>
        <taxon>Multicrustacea</taxon>
        <taxon>Malacostraca</taxon>
        <taxon>Eumalacostraca</taxon>
        <taxon>Eucarida</taxon>
        <taxon>Decapoda</taxon>
        <taxon>Pleocyemata</taxon>
        <taxon>Caridea</taxon>
        <taxon>Atyoidea</taxon>
        <taxon>Atyidae</taxon>
        <taxon>Halocaridina</taxon>
    </lineage>
</organism>
<dbReference type="Pfam" id="PF00135">
    <property type="entry name" value="COesterase"/>
    <property type="match status" value="1"/>
</dbReference>
<dbReference type="EC" id="3.1.1.-" evidence="5"/>
<evidence type="ECO:0000256" key="2">
    <source>
        <dbReference type="ARBA" id="ARBA00022487"/>
    </source>
</evidence>
<evidence type="ECO:0000259" key="7">
    <source>
        <dbReference type="Pfam" id="PF00135"/>
    </source>
</evidence>
<sequence>MQPGDVNSGKPVMVFIHGGAFFAGGINKYTPYVMLDEDIVLVIIQYRLGMLGFLSTGDTVIPGNFGLKDQVLALQWVQENIHNFGGDPKQVTLFGESAGGASVHFHLLSPYSEGLFARGILQSGTLFSPWAMGGSFEEVAEFTGHLFSCPEAESGFREQKSITLLSCLQGVDVVNLTLSFMNHITWNFNPALLGPRVDGDYLPKEPELLMKEGKHKKIPIISGITSHEGGLFALPLFSEEVMKADLLNNFEEMGPASLDIKAGNSHPVQLAKAIFHYYVGGVQADTKDADKLCQMYGDWHFNVGHDLFSKLYAKSVREIYLYELNHRGQRSFQNFYNLEVGGKWVSHADDLFYLFTGGQTLWTTLERDEDLHVRDILTGLWYSFAASGSPTSKNLGFTWEPAYSTNLQHLLINPMPSMTADRREKVREFIQSLPTRQNHLLHPEYVKSFDFQATATDTDERDEISTNGKTKIEAKEEL</sequence>
<dbReference type="EMBL" id="JAXCGZ010011335">
    <property type="protein sequence ID" value="KAK7075268.1"/>
    <property type="molecule type" value="Genomic_DNA"/>
</dbReference>
<keyword evidence="9" id="KW-1185">Reference proteome</keyword>
<dbReference type="PANTHER" id="PTHR43142">
    <property type="entry name" value="CARBOXYLIC ESTER HYDROLASE"/>
    <property type="match status" value="1"/>
</dbReference>
<keyword evidence="2" id="KW-0719">Serine esterase</keyword>
<keyword evidence="4" id="KW-0325">Glycoprotein</keyword>
<keyword evidence="3 5" id="KW-0378">Hydrolase</keyword>
<evidence type="ECO:0000313" key="9">
    <source>
        <dbReference type="Proteomes" id="UP001381693"/>
    </source>
</evidence>
<dbReference type="Proteomes" id="UP001381693">
    <property type="component" value="Unassembled WGS sequence"/>
</dbReference>
<name>A0AAN8X782_HALRR</name>
<dbReference type="InterPro" id="IPR002018">
    <property type="entry name" value="CarbesteraseB"/>
</dbReference>
<feature type="domain" description="Carboxylesterase type B" evidence="7">
    <location>
        <begin position="7"/>
        <end position="424"/>
    </location>
</feature>